<evidence type="ECO:0000313" key="3">
    <source>
        <dbReference type="EMBL" id="HDD53204.1"/>
    </source>
</evidence>
<keyword evidence="1" id="KW-0472">Membrane</keyword>
<gene>
    <name evidence="3" type="ORF">ENF32_03960</name>
</gene>
<protein>
    <submittedName>
        <fullName evidence="3">DUF2062 domain-containing protein</fullName>
    </submittedName>
</protein>
<proteinExistence type="predicted"/>
<dbReference type="InterPro" id="IPR018639">
    <property type="entry name" value="DUF2062"/>
</dbReference>
<dbReference type="EMBL" id="DQWS01000149">
    <property type="protein sequence ID" value="HDD53204.1"/>
    <property type="molecule type" value="Genomic_DNA"/>
</dbReference>
<feature type="domain" description="DUF2062" evidence="2">
    <location>
        <begin position="36"/>
        <end position="188"/>
    </location>
</feature>
<evidence type="ECO:0000259" key="2">
    <source>
        <dbReference type="Pfam" id="PF09835"/>
    </source>
</evidence>
<organism evidence="3">
    <name type="scientific">Thermosulfidibacter takaii</name>
    <dbReference type="NCBI Taxonomy" id="412593"/>
    <lineage>
        <taxon>Bacteria</taxon>
        <taxon>Pseudomonadati</taxon>
        <taxon>Thermosulfidibacterota</taxon>
        <taxon>Thermosulfidibacteria</taxon>
        <taxon>Thermosulfidibacterales</taxon>
        <taxon>Thermosulfidibacteraceae</taxon>
    </lineage>
</organism>
<name>A0A7C0U6E4_9BACT</name>
<keyword evidence="1" id="KW-1133">Transmembrane helix</keyword>
<feature type="transmembrane region" description="Helical" evidence="1">
    <location>
        <begin position="56"/>
        <end position="79"/>
    </location>
</feature>
<accession>A0A7C0U6E4</accession>
<dbReference type="PANTHER" id="PTHR40547:SF1">
    <property type="entry name" value="SLL0298 PROTEIN"/>
    <property type="match status" value="1"/>
</dbReference>
<feature type="transmembrane region" description="Helical" evidence="1">
    <location>
        <begin position="85"/>
        <end position="103"/>
    </location>
</feature>
<keyword evidence="1" id="KW-0812">Transmembrane</keyword>
<reference evidence="3" key="1">
    <citation type="journal article" date="2020" name="mSystems">
        <title>Genome- and Community-Level Interaction Insights into Carbon Utilization and Element Cycling Functions of Hydrothermarchaeota in Hydrothermal Sediment.</title>
        <authorList>
            <person name="Zhou Z."/>
            <person name="Liu Y."/>
            <person name="Xu W."/>
            <person name="Pan J."/>
            <person name="Luo Z.H."/>
            <person name="Li M."/>
        </authorList>
    </citation>
    <scope>NUCLEOTIDE SEQUENCE [LARGE SCALE GENOMIC DNA]</scope>
    <source>
        <strain evidence="3">HyVt-115</strain>
    </source>
</reference>
<dbReference type="AlphaFoldDB" id="A0A7C0U6E4"/>
<feature type="transmembrane region" description="Helical" evidence="1">
    <location>
        <begin position="156"/>
        <end position="182"/>
    </location>
</feature>
<comment type="caution">
    <text evidence="3">The sequence shown here is derived from an EMBL/GenBank/DDBJ whole genome shotgun (WGS) entry which is preliminary data.</text>
</comment>
<evidence type="ECO:0000256" key="1">
    <source>
        <dbReference type="SAM" id="Phobius"/>
    </source>
</evidence>
<feature type="transmembrane region" description="Helical" evidence="1">
    <location>
        <begin position="115"/>
        <end position="136"/>
    </location>
</feature>
<dbReference type="Proteomes" id="UP000885690">
    <property type="component" value="Unassembled WGS sequence"/>
</dbReference>
<sequence length="197" mass="22086">MNSENSRWVGDRRGEVLEHGSGDELAKRKIRKPKGLKEAFKALLSLEAPPKTKARAFAVGVFVAFTPTYGLHTVTVILFSWLFRLPFSIVLLGSLVNNPWTFFPIYGGSYMAGRWLLSLYPAIYSPVPFRFLAQQLKSFTWKEWFTKAPALFLKEGLPFVVGSLTLGVVAAVVSYFVVLWLLRVGERRGVPGDGEPF</sequence>
<dbReference type="PANTHER" id="PTHR40547">
    <property type="entry name" value="SLL0298 PROTEIN"/>
    <property type="match status" value="1"/>
</dbReference>
<dbReference type="Pfam" id="PF09835">
    <property type="entry name" value="DUF2062"/>
    <property type="match status" value="1"/>
</dbReference>